<reference evidence="2" key="1">
    <citation type="journal article" date="2022" name="Mol. Ecol. Resour.">
        <title>The genomes of chicory, endive, great burdock and yacon provide insights into Asteraceae palaeo-polyploidization history and plant inulin production.</title>
        <authorList>
            <person name="Fan W."/>
            <person name="Wang S."/>
            <person name="Wang H."/>
            <person name="Wang A."/>
            <person name="Jiang F."/>
            <person name="Liu H."/>
            <person name="Zhao H."/>
            <person name="Xu D."/>
            <person name="Zhang Y."/>
        </authorList>
    </citation>
    <scope>NUCLEOTIDE SEQUENCE [LARGE SCALE GENOMIC DNA]</scope>
    <source>
        <strain evidence="2">cv. Yunnan</strain>
    </source>
</reference>
<proteinExistence type="predicted"/>
<accession>A0ACB9A263</accession>
<name>A0ACB9A263_9ASTR</name>
<sequence>MCDHRQALADSGGIMGGSSFSSDSSSSSYSSFDDDDDDDDYSSISSSNEVNPSDSEALGAFLTIFLLFSIIIWLINTPTTSVVKLQIGSLGTGRSLQKDLNRIAEWVDTSTSKGFNYVLQETILALLRHSDCYISGYSSVDLKRNVEECEKRFNQLSVEERGKFDEKTLVNVNNVKNKSATTQSSNELRNEYIVVSAFDMVTIIVAVRDILKLPSFKSSAELKKVLQMLASVHSSNIMGAERKMILLRRKKCLKIIPCCALFS</sequence>
<comment type="caution">
    <text evidence="1">The sequence shown here is derived from an EMBL/GenBank/DDBJ whole genome shotgun (WGS) entry which is preliminary data.</text>
</comment>
<protein>
    <submittedName>
        <fullName evidence="1">Uncharacterized protein</fullName>
    </submittedName>
</protein>
<dbReference type="Proteomes" id="UP001056120">
    <property type="component" value="Linkage Group LG25"/>
</dbReference>
<keyword evidence="2" id="KW-1185">Reference proteome</keyword>
<evidence type="ECO:0000313" key="1">
    <source>
        <dbReference type="EMBL" id="KAI3704302.1"/>
    </source>
</evidence>
<organism evidence="1 2">
    <name type="scientific">Smallanthus sonchifolius</name>
    <dbReference type="NCBI Taxonomy" id="185202"/>
    <lineage>
        <taxon>Eukaryota</taxon>
        <taxon>Viridiplantae</taxon>
        <taxon>Streptophyta</taxon>
        <taxon>Embryophyta</taxon>
        <taxon>Tracheophyta</taxon>
        <taxon>Spermatophyta</taxon>
        <taxon>Magnoliopsida</taxon>
        <taxon>eudicotyledons</taxon>
        <taxon>Gunneridae</taxon>
        <taxon>Pentapetalae</taxon>
        <taxon>asterids</taxon>
        <taxon>campanulids</taxon>
        <taxon>Asterales</taxon>
        <taxon>Asteraceae</taxon>
        <taxon>Asteroideae</taxon>
        <taxon>Heliantheae alliance</taxon>
        <taxon>Millerieae</taxon>
        <taxon>Smallanthus</taxon>
    </lineage>
</organism>
<dbReference type="EMBL" id="CM042042">
    <property type="protein sequence ID" value="KAI3704302.1"/>
    <property type="molecule type" value="Genomic_DNA"/>
</dbReference>
<gene>
    <name evidence="1" type="ORF">L1987_74518</name>
</gene>
<evidence type="ECO:0000313" key="2">
    <source>
        <dbReference type="Proteomes" id="UP001056120"/>
    </source>
</evidence>
<reference evidence="1 2" key="2">
    <citation type="journal article" date="2022" name="Mol. Ecol. Resour.">
        <title>The genomes of chicory, endive, great burdock and yacon provide insights into Asteraceae paleo-polyploidization history and plant inulin production.</title>
        <authorList>
            <person name="Fan W."/>
            <person name="Wang S."/>
            <person name="Wang H."/>
            <person name="Wang A."/>
            <person name="Jiang F."/>
            <person name="Liu H."/>
            <person name="Zhao H."/>
            <person name="Xu D."/>
            <person name="Zhang Y."/>
        </authorList>
    </citation>
    <scope>NUCLEOTIDE SEQUENCE [LARGE SCALE GENOMIC DNA]</scope>
    <source>
        <strain evidence="2">cv. Yunnan</strain>
        <tissue evidence="1">Leaves</tissue>
    </source>
</reference>